<proteinExistence type="inferred from homology"/>
<dbReference type="Proteomes" id="UP000245341">
    <property type="component" value="Unplaced"/>
</dbReference>
<dbReference type="GO" id="GO:0016020">
    <property type="term" value="C:membrane"/>
    <property type="evidence" value="ECO:0007669"/>
    <property type="project" value="UniProtKB-SubCell"/>
</dbReference>
<comment type="similarity">
    <text evidence="2">Belongs to the unc-93 family.</text>
</comment>
<accession>A0A2U3Z4V5</accession>
<reference evidence="5" key="1">
    <citation type="submission" date="2025-08" db="UniProtKB">
        <authorList>
            <consortium name="RefSeq"/>
        </authorList>
    </citation>
    <scope>IDENTIFICATION</scope>
    <source>
        <tissue evidence="5">Liver</tissue>
    </source>
</reference>
<name>A0A2U3Z4V5_LEPWE</name>
<dbReference type="RefSeq" id="XP_006750768.1">
    <property type="nucleotide sequence ID" value="XM_006750705.1"/>
</dbReference>
<dbReference type="PANTHER" id="PTHR19444:SF13">
    <property type="entry name" value="PROTEIN UNC-93 HOMOLOG A"/>
    <property type="match status" value="1"/>
</dbReference>
<dbReference type="InterPro" id="IPR036259">
    <property type="entry name" value="MFS_trans_sf"/>
</dbReference>
<dbReference type="SUPFAM" id="SSF103473">
    <property type="entry name" value="MFS general substrate transporter"/>
    <property type="match status" value="1"/>
</dbReference>
<keyword evidence="4" id="KW-1185">Reference proteome</keyword>
<evidence type="ECO:0000256" key="1">
    <source>
        <dbReference type="ARBA" id="ARBA00004141"/>
    </source>
</evidence>
<dbReference type="STRING" id="9713.A0A2U3Z4V5"/>
<dbReference type="OrthoDB" id="78663at2759"/>
<evidence type="ECO:0000313" key="5">
    <source>
        <dbReference type="RefSeq" id="XP_006750768.1"/>
    </source>
</evidence>
<gene>
    <name evidence="5" type="primary">LOC102746158</name>
</gene>
<organism evidence="4 5">
    <name type="scientific">Leptonychotes weddellii</name>
    <name type="common">Weddell seal</name>
    <name type="synonym">Otaria weddellii</name>
    <dbReference type="NCBI Taxonomy" id="9713"/>
    <lineage>
        <taxon>Eukaryota</taxon>
        <taxon>Metazoa</taxon>
        <taxon>Chordata</taxon>
        <taxon>Craniata</taxon>
        <taxon>Vertebrata</taxon>
        <taxon>Euteleostomi</taxon>
        <taxon>Mammalia</taxon>
        <taxon>Eutheria</taxon>
        <taxon>Laurasiatheria</taxon>
        <taxon>Carnivora</taxon>
        <taxon>Caniformia</taxon>
        <taxon>Pinnipedia</taxon>
        <taxon>Phocidae</taxon>
        <taxon>Monachinae</taxon>
        <taxon>Lobodontini</taxon>
        <taxon>Leptonychotes</taxon>
    </lineage>
</organism>
<dbReference type="PANTHER" id="PTHR19444">
    <property type="entry name" value="UNC-93 RELATED"/>
    <property type="match status" value="1"/>
</dbReference>
<dbReference type="KEGG" id="lww:102746158"/>
<comment type="subcellular location">
    <subcellularLocation>
        <location evidence="1">Membrane</location>
        <topology evidence="1">Multi-pass membrane protein</topology>
    </subcellularLocation>
</comment>
<evidence type="ECO:0000256" key="2">
    <source>
        <dbReference type="ARBA" id="ARBA00009172"/>
    </source>
</evidence>
<dbReference type="GeneID" id="102746158"/>
<feature type="transmembrane region" description="Helical" evidence="3">
    <location>
        <begin position="69"/>
        <end position="88"/>
    </location>
</feature>
<dbReference type="InterPro" id="IPR051951">
    <property type="entry name" value="UNC-93_regulatory"/>
</dbReference>
<feature type="transmembrane region" description="Helical" evidence="3">
    <location>
        <begin position="39"/>
        <end position="57"/>
    </location>
</feature>
<keyword evidence="3" id="KW-1133">Transmembrane helix</keyword>
<keyword evidence="3" id="KW-0472">Membrane</keyword>
<keyword evidence="3" id="KW-0812">Transmembrane</keyword>
<sequence length="123" mass="13364">MERSLKNVLVVSFGFLLLFTAYGGLQSLQSSLYSEEGLGVTALSTLYGGVLLSSMFLPPLLIKKFGCKWTIVISMCCYVAFSLGNFYASWYSPHSSHPASGSGLRFSCPMTPHCIHFNMSAAS</sequence>
<evidence type="ECO:0000313" key="4">
    <source>
        <dbReference type="Proteomes" id="UP000245341"/>
    </source>
</evidence>
<protein>
    <submittedName>
        <fullName evidence="5">Protein unc-93 homolog A-like</fullName>
    </submittedName>
</protein>
<evidence type="ECO:0000256" key="3">
    <source>
        <dbReference type="SAM" id="Phobius"/>
    </source>
</evidence>
<dbReference type="AlphaFoldDB" id="A0A2U3Z4V5"/>